<accession>A0AA35KZ58</accession>
<evidence type="ECO:0000313" key="2">
    <source>
        <dbReference type="Proteomes" id="UP001178461"/>
    </source>
</evidence>
<reference evidence="1" key="1">
    <citation type="submission" date="2022-12" db="EMBL/GenBank/DDBJ databases">
        <authorList>
            <person name="Alioto T."/>
            <person name="Alioto T."/>
            <person name="Gomez Garrido J."/>
        </authorList>
    </citation>
    <scope>NUCLEOTIDE SEQUENCE</scope>
</reference>
<name>A0AA35KZ58_9SAUR</name>
<proteinExistence type="predicted"/>
<protein>
    <submittedName>
        <fullName evidence="1">Uncharacterized protein</fullName>
    </submittedName>
</protein>
<dbReference type="Proteomes" id="UP001178461">
    <property type="component" value="Chromosome 10"/>
</dbReference>
<organism evidence="1 2">
    <name type="scientific">Podarcis lilfordi</name>
    <name type="common">Lilford's wall lizard</name>
    <dbReference type="NCBI Taxonomy" id="74358"/>
    <lineage>
        <taxon>Eukaryota</taxon>
        <taxon>Metazoa</taxon>
        <taxon>Chordata</taxon>
        <taxon>Craniata</taxon>
        <taxon>Vertebrata</taxon>
        <taxon>Euteleostomi</taxon>
        <taxon>Lepidosauria</taxon>
        <taxon>Squamata</taxon>
        <taxon>Bifurcata</taxon>
        <taxon>Unidentata</taxon>
        <taxon>Episquamata</taxon>
        <taxon>Laterata</taxon>
        <taxon>Lacertibaenia</taxon>
        <taxon>Lacertidae</taxon>
        <taxon>Podarcis</taxon>
    </lineage>
</organism>
<dbReference type="AlphaFoldDB" id="A0AA35KZ58"/>
<sequence length="83" mass="9319">MLSDMDMLSRAILSMSEEHDALIPVIVFTGIECRSKKVEEYSQKANGNLLICHECEIAPANQKINQKKRIAINKSELTVRMAA</sequence>
<evidence type="ECO:0000313" key="1">
    <source>
        <dbReference type="EMBL" id="CAI5786409.1"/>
    </source>
</evidence>
<dbReference type="EMBL" id="OX395135">
    <property type="protein sequence ID" value="CAI5786409.1"/>
    <property type="molecule type" value="Genomic_DNA"/>
</dbReference>
<keyword evidence="2" id="KW-1185">Reference proteome</keyword>
<gene>
    <name evidence="1" type="ORF">PODLI_1B033329</name>
</gene>